<protein>
    <submittedName>
        <fullName evidence="2">Uncharacterized protein</fullName>
    </submittedName>
</protein>
<dbReference type="Proteomes" id="UP001528823">
    <property type="component" value="Unassembled WGS sequence"/>
</dbReference>
<comment type="caution">
    <text evidence="2">The sequence shown here is derived from an EMBL/GenBank/DDBJ whole genome shotgun (WGS) entry which is preliminary data.</text>
</comment>
<feature type="signal peptide" evidence="1">
    <location>
        <begin position="1"/>
        <end position="20"/>
    </location>
</feature>
<evidence type="ECO:0000313" key="3">
    <source>
        <dbReference type="Proteomes" id="UP001528823"/>
    </source>
</evidence>
<sequence>MKTNSIISIIFILLIQPATAEDSSTEAEFIKFRSSNNSNYINVDVYACSECEPLTLKLNKRKKIILNNKKVKSEALLNYDFKGGLIIYSPTSEILNITPYQD</sequence>
<feature type="chain" id="PRO_5046271978" evidence="1">
    <location>
        <begin position="21"/>
        <end position="102"/>
    </location>
</feature>
<dbReference type="RefSeq" id="WP_274686908.1">
    <property type="nucleotide sequence ID" value="NZ_JAPMOU010000001.1"/>
</dbReference>
<accession>A0ABT5U2E5</accession>
<proteinExistence type="predicted"/>
<keyword evidence="3" id="KW-1185">Reference proteome</keyword>
<organism evidence="2 3">
    <name type="scientific">Spartinivicinus poritis</name>
    <dbReference type="NCBI Taxonomy" id="2994640"/>
    <lineage>
        <taxon>Bacteria</taxon>
        <taxon>Pseudomonadati</taxon>
        <taxon>Pseudomonadota</taxon>
        <taxon>Gammaproteobacteria</taxon>
        <taxon>Oceanospirillales</taxon>
        <taxon>Zooshikellaceae</taxon>
        <taxon>Spartinivicinus</taxon>
    </lineage>
</organism>
<keyword evidence="1" id="KW-0732">Signal</keyword>
<dbReference type="EMBL" id="JAPMOU010000001">
    <property type="protein sequence ID" value="MDE1460536.1"/>
    <property type="molecule type" value="Genomic_DNA"/>
</dbReference>
<gene>
    <name evidence="2" type="ORF">ORQ98_01020</name>
</gene>
<reference evidence="2 3" key="1">
    <citation type="submission" date="2022-11" db="EMBL/GenBank/DDBJ databases">
        <title>Spartinivicinus poritis sp. nov., isolated from scleractinian coral Porites lutea.</title>
        <authorList>
            <person name="Zhang G."/>
            <person name="Cai L."/>
            <person name="Wei Q."/>
        </authorList>
    </citation>
    <scope>NUCLEOTIDE SEQUENCE [LARGE SCALE GENOMIC DNA]</scope>
    <source>
        <strain evidence="2 3">A2-2</strain>
    </source>
</reference>
<evidence type="ECO:0000256" key="1">
    <source>
        <dbReference type="SAM" id="SignalP"/>
    </source>
</evidence>
<name>A0ABT5U2E5_9GAMM</name>
<evidence type="ECO:0000313" key="2">
    <source>
        <dbReference type="EMBL" id="MDE1460536.1"/>
    </source>
</evidence>